<evidence type="ECO:0000256" key="2">
    <source>
        <dbReference type="ARBA" id="ARBA00001966"/>
    </source>
</evidence>
<dbReference type="PANTHER" id="PTHR24421">
    <property type="entry name" value="NITRATE/NITRITE SENSOR PROTEIN NARX-RELATED"/>
    <property type="match status" value="1"/>
</dbReference>
<dbReference type="SUPFAM" id="SSF55874">
    <property type="entry name" value="ATPase domain of HSP90 chaperone/DNA topoisomerase II/histidine kinase"/>
    <property type="match status" value="1"/>
</dbReference>
<evidence type="ECO:0000256" key="19">
    <source>
        <dbReference type="SAM" id="Phobius"/>
    </source>
</evidence>
<keyword evidence="9" id="KW-0808">Transferase</keyword>
<dbReference type="Gene3D" id="1.20.5.1930">
    <property type="match status" value="1"/>
</dbReference>
<keyword evidence="15" id="KW-0411">Iron-sulfur</keyword>
<dbReference type="EC" id="2.7.13.3" evidence="4"/>
<comment type="function">
    <text evidence="16">Member of the two-component regulatory system NreB/NreC involved in the control of dissimilatory nitrate/nitrite reduction in response to oxygen. NreB functions as a direct oxygen sensor histidine kinase which is autophosphorylated, in the absence of oxygen, probably at the conserved histidine residue, and transfers its phosphate group probably to a conserved aspartate residue of NreC. NreB/NreC activates the expression of the nitrate (narGHJI) and nitrite (nir) reductase operons, as well as the putative nitrate transporter gene narT.</text>
</comment>
<evidence type="ECO:0000256" key="18">
    <source>
        <dbReference type="SAM" id="Coils"/>
    </source>
</evidence>
<evidence type="ECO:0000256" key="1">
    <source>
        <dbReference type="ARBA" id="ARBA00000085"/>
    </source>
</evidence>
<keyword evidence="19" id="KW-1133">Transmembrane helix</keyword>
<dbReference type="GO" id="GO:0005524">
    <property type="term" value="F:ATP binding"/>
    <property type="evidence" value="ECO:0007669"/>
    <property type="project" value="UniProtKB-KW"/>
</dbReference>
<keyword evidence="10" id="KW-0547">Nucleotide-binding</keyword>
<keyword evidence="14" id="KW-0902">Two-component regulatory system</keyword>
<dbReference type="EMBL" id="PVMZ01000006">
    <property type="protein sequence ID" value="PRX21232.1"/>
    <property type="molecule type" value="Genomic_DNA"/>
</dbReference>
<feature type="transmembrane region" description="Helical" evidence="19">
    <location>
        <begin position="68"/>
        <end position="100"/>
    </location>
</feature>
<evidence type="ECO:0000256" key="6">
    <source>
        <dbReference type="ARBA" id="ARBA00022485"/>
    </source>
</evidence>
<keyword evidence="15" id="KW-0479">Metal-binding</keyword>
<evidence type="ECO:0000256" key="12">
    <source>
        <dbReference type="ARBA" id="ARBA00022840"/>
    </source>
</evidence>
<comment type="catalytic activity">
    <reaction evidence="1">
        <text>ATP + protein L-histidine = ADP + protein N-phospho-L-histidine.</text>
        <dbReference type="EC" id="2.7.13.3"/>
    </reaction>
</comment>
<dbReference type="Gene3D" id="3.30.565.10">
    <property type="entry name" value="Histidine kinase-like ATPase, C-terminal domain"/>
    <property type="match status" value="1"/>
</dbReference>
<evidence type="ECO:0000313" key="22">
    <source>
        <dbReference type="Proteomes" id="UP000239415"/>
    </source>
</evidence>
<dbReference type="GO" id="GO:0046983">
    <property type="term" value="F:protein dimerization activity"/>
    <property type="evidence" value="ECO:0007669"/>
    <property type="project" value="InterPro"/>
</dbReference>
<dbReference type="Pfam" id="PF02518">
    <property type="entry name" value="HATPase_c"/>
    <property type="match status" value="1"/>
</dbReference>
<evidence type="ECO:0000256" key="14">
    <source>
        <dbReference type="ARBA" id="ARBA00023012"/>
    </source>
</evidence>
<dbReference type="SMART" id="SM00387">
    <property type="entry name" value="HATPase_c"/>
    <property type="match status" value="1"/>
</dbReference>
<keyword evidence="8" id="KW-0597">Phosphoprotein</keyword>
<keyword evidence="19" id="KW-0472">Membrane</keyword>
<keyword evidence="6" id="KW-0004">4Fe-4S</keyword>
<feature type="domain" description="Histidine kinase/HSP90-like ATPase" evidence="20">
    <location>
        <begin position="292"/>
        <end position="381"/>
    </location>
</feature>
<evidence type="ECO:0000256" key="15">
    <source>
        <dbReference type="ARBA" id="ARBA00023014"/>
    </source>
</evidence>
<dbReference type="Pfam" id="PF07730">
    <property type="entry name" value="HisKA_3"/>
    <property type="match status" value="1"/>
</dbReference>
<evidence type="ECO:0000256" key="13">
    <source>
        <dbReference type="ARBA" id="ARBA00023004"/>
    </source>
</evidence>
<dbReference type="InterPro" id="IPR011712">
    <property type="entry name" value="Sig_transdc_His_kin_sub3_dim/P"/>
</dbReference>
<reference evidence="21 22" key="1">
    <citation type="submission" date="2018-03" db="EMBL/GenBank/DDBJ databases">
        <title>Genomic Encyclopedia of Archaeal and Bacterial Type Strains, Phase II (KMG-II): from individual species to whole genera.</title>
        <authorList>
            <person name="Goeker M."/>
        </authorList>
    </citation>
    <scope>NUCLEOTIDE SEQUENCE [LARGE SCALE GENOMIC DNA]</scope>
    <source>
        <strain evidence="21 22">DSM 43146</strain>
    </source>
</reference>
<dbReference type="GO" id="GO:0000155">
    <property type="term" value="F:phosphorelay sensor kinase activity"/>
    <property type="evidence" value="ECO:0007669"/>
    <property type="project" value="InterPro"/>
</dbReference>
<feature type="transmembrane region" description="Helical" evidence="19">
    <location>
        <begin position="41"/>
        <end position="62"/>
    </location>
</feature>
<dbReference type="GO" id="GO:0051539">
    <property type="term" value="F:4 iron, 4 sulfur cluster binding"/>
    <property type="evidence" value="ECO:0007669"/>
    <property type="project" value="UniProtKB-KW"/>
</dbReference>
<dbReference type="InterPro" id="IPR050482">
    <property type="entry name" value="Sensor_HK_TwoCompSys"/>
</dbReference>
<feature type="transmembrane region" description="Helical" evidence="19">
    <location>
        <begin position="112"/>
        <end position="129"/>
    </location>
</feature>
<keyword evidence="11 21" id="KW-0418">Kinase</keyword>
<dbReference type="CDD" id="cd16917">
    <property type="entry name" value="HATPase_UhpB-NarQ-NarX-like"/>
    <property type="match status" value="1"/>
</dbReference>
<dbReference type="InterPro" id="IPR003594">
    <property type="entry name" value="HATPase_dom"/>
</dbReference>
<evidence type="ECO:0000256" key="10">
    <source>
        <dbReference type="ARBA" id="ARBA00022741"/>
    </source>
</evidence>
<feature type="transmembrane region" description="Helical" evidence="19">
    <location>
        <begin position="135"/>
        <end position="157"/>
    </location>
</feature>
<dbReference type="InterPro" id="IPR004358">
    <property type="entry name" value="Sig_transdc_His_kin-like_C"/>
</dbReference>
<sequence length="381" mass="40078">MTTEDTPMPSIRLWELYFLVTAVALAAAVVLVDGYSTGPRVVAAGAIALMVVFYLAVARPLILRDWQGISSLLTCAGILTLFTVAVAAVPLATWLMFMIIPMIFMLVSLRRAVALVAVANVIPVLLGIVRGGSNGLALDLVIAAISTAAGICIGVWITKMAEQSEQRAQLIAELEANRAEVARLSHEAGVAAERARLAGEIHDTLAQGFTSIITLLQAADPGLRDERLALAVRTARENLAESRAMVAALSPTALASASLPDAVRRSAARFTEESGVPASFRVTGDFRGLPTRLEVVLLRAAQESLTNIRRHAGANEVAVLLAYAPSSVRLVVRDDGCGFDTTASGGFGLPGMRSRAEQAGGVLTIRSEADTGTTVELEIPA</sequence>
<evidence type="ECO:0000256" key="9">
    <source>
        <dbReference type="ARBA" id="ARBA00022679"/>
    </source>
</evidence>
<keyword evidence="13" id="KW-0408">Iron</keyword>
<evidence type="ECO:0000256" key="17">
    <source>
        <dbReference type="ARBA" id="ARBA00030800"/>
    </source>
</evidence>
<feature type="transmembrane region" description="Helical" evidence="19">
    <location>
        <begin position="16"/>
        <end position="34"/>
    </location>
</feature>
<comment type="cofactor">
    <cofactor evidence="2">
        <name>[4Fe-4S] cluster</name>
        <dbReference type="ChEBI" id="CHEBI:49883"/>
    </cofactor>
</comment>
<proteinExistence type="predicted"/>
<evidence type="ECO:0000259" key="20">
    <source>
        <dbReference type="SMART" id="SM00387"/>
    </source>
</evidence>
<dbReference type="AlphaFoldDB" id="A0A2T0KD49"/>
<keyword evidence="22" id="KW-1185">Reference proteome</keyword>
<evidence type="ECO:0000256" key="16">
    <source>
        <dbReference type="ARBA" id="ARBA00024827"/>
    </source>
</evidence>
<dbReference type="InterPro" id="IPR017205">
    <property type="entry name" value="Sig_transdc_His_kinase_ChrS"/>
</dbReference>
<dbReference type="GO" id="GO:0005737">
    <property type="term" value="C:cytoplasm"/>
    <property type="evidence" value="ECO:0007669"/>
    <property type="project" value="UniProtKB-SubCell"/>
</dbReference>
<dbReference type="GO" id="GO:0016020">
    <property type="term" value="C:membrane"/>
    <property type="evidence" value="ECO:0007669"/>
    <property type="project" value="InterPro"/>
</dbReference>
<evidence type="ECO:0000256" key="4">
    <source>
        <dbReference type="ARBA" id="ARBA00012438"/>
    </source>
</evidence>
<dbReference type="Proteomes" id="UP000239415">
    <property type="component" value="Unassembled WGS sequence"/>
</dbReference>
<dbReference type="PRINTS" id="PR00344">
    <property type="entry name" value="BCTRLSENSOR"/>
</dbReference>
<evidence type="ECO:0000256" key="8">
    <source>
        <dbReference type="ARBA" id="ARBA00022553"/>
    </source>
</evidence>
<dbReference type="PIRSF" id="PIRSF037434">
    <property type="entry name" value="STHK_ChrS"/>
    <property type="match status" value="1"/>
</dbReference>
<keyword evidence="7" id="KW-0963">Cytoplasm</keyword>
<keyword evidence="18" id="KW-0175">Coiled coil</keyword>
<gene>
    <name evidence="21" type="ORF">CLV67_1066</name>
</gene>
<keyword evidence="12" id="KW-0067">ATP-binding</keyword>
<accession>A0A2T0KD49</accession>
<evidence type="ECO:0000256" key="3">
    <source>
        <dbReference type="ARBA" id="ARBA00004496"/>
    </source>
</evidence>
<evidence type="ECO:0000256" key="7">
    <source>
        <dbReference type="ARBA" id="ARBA00022490"/>
    </source>
</evidence>
<feature type="coiled-coil region" evidence="18">
    <location>
        <begin position="160"/>
        <end position="187"/>
    </location>
</feature>
<dbReference type="InterPro" id="IPR036890">
    <property type="entry name" value="HATPase_C_sf"/>
</dbReference>
<comment type="subcellular location">
    <subcellularLocation>
        <location evidence="3">Cytoplasm</location>
    </subcellularLocation>
</comment>
<dbReference type="RefSeq" id="WP_239166932.1">
    <property type="nucleotide sequence ID" value="NZ_BOMO01000172.1"/>
</dbReference>
<keyword evidence="19" id="KW-0812">Transmembrane</keyword>
<organism evidence="21 22">
    <name type="scientific">Actinoplanes italicus</name>
    <dbReference type="NCBI Taxonomy" id="113567"/>
    <lineage>
        <taxon>Bacteria</taxon>
        <taxon>Bacillati</taxon>
        <taxon>Actinomycetota</taxon>
        <taxon>Actinomycetes</taxon>
        <taxon>Micromonosporales</taxon>
        <taxon>Micromonosporaceae</taxon>
        <taxon>Actinoplanes</taxon>
    </lineage>
</organism>
<dbReference type="PANTHER" id="PTHR24421:SF10">
    <property type="entry name" value="NITRATE_NITRITE SENSOR PROTEIN NARQ"/>
    <property type="match status" value="1"/>
</dbReference>
<protein>
    <recommendedName>
        <fullName evidence="5">Oxygen sensor histidine kinase NreB</fullName>
        <ecNumber evidence="4">2.7.13.3</ecNumber>
    </recommendedName>
    <alternativeName>
        <fullName evidence="17">Nitrogen regulation protein B</fullName>
    </alternativeName>
</protein>
<evidence type="ECO:0000256" key="11">
    <source>
        <dbReference type="ARBA" id="ARBA00022777"/>
    </source>
</evidence>
<comment type="caution">
    <text evidence="21">The sequence shown here is derived from an EMBL/GenBank/DDBJ whole genome shotgun (WGS) entry which is preliminary data.</text>
</comment>
<evidence type="ECO:0000313" key="21">
    <source>
        <dbReference type="EMBL" id="PRX21232.1"/>
    </source>
</evidence>
<evidence type="ECO:0000256" key="5">
    <source>
        <dbReference type="ARBA" id="ARBA00017322"/>
    </source>
</evidence>
<name>A0A2T0KD49_9ACTN</name>